<dbReference type="HOGENOM" id="CLU_055737_5_1_2"/>
<dbReference type="InParanoid" id="Q6L0U2"/>
<dbReference type="SUPFAM" id="SSF56770">
    <property type="entry name" value="HydA/Nqo6-like"/>
    <property type="match status" value="1"/>
</dbReference>
<evidence type="ECO:0000313" key="10">
    <source>
        <dbReference type="Proteomes" id="UP000000438"/>
    </source>
</evidence>
<dbReference type="PATRIC" id="fig|263820.9.peg.863"/>
<evidence type="ECO:0000313" key="9">
    <source>
        <dbReference type="EMBL" id="SMD30279.1"/>
    </source>
</evidence>
<evidence type="ECO:0000256" key="1">
    <source>
        <dbReference type="ARBA" id="ARBA00001966"/>
    </source>
</evidence>
<evidence type="ECO:0000313" key="8">
    <source>
        <dbReference type="EMBL" id="AAT43410.1"/>
    </source>
</evidence>
<evidence type="ECO:0000256" key="2">
    <source>
        <dbReference type="ARBA" id="ARBA00009173"/>
    </source>
</evidence>
<sequence length="202" mass="22431">MNIWFLKGIKSGIKTEDIYKSEYKPQWSTEITGSGDVKCPTNAISNNTWDSRRCIYCRRCYPEYNINGNDDISIISGSIDKKFRKSLNIYSIDSGTCGACNSELFSISIPEYDLTRYHIFFTNTPRHADAIILSGIYNESMKDVIDNALGAMPKPGYLILLGACALSGGIIGSGHEIKAVLEIPGCPPNPYTILKGLRRLML</sequence>
<dbReference type="KEGG" id="pto:PTO0825"/>
<comment type="cofactor">
    <cofactor evidence="1">
        <name>[4Fe-4S] cluster</name>
        <dbReference type="ChEBI" id="CHEBI:49883"/>
    </cofactor>
</comment>
<name>Q6L0U2_PICTO</name>
<dbReference type="PaxDb" id="263820-PTO0825"/>
<evidence type="ECO:0000256" key="6">
    <source>
        <dbReference type="ARBA" id="ARBA00023014"/>
    </source>
</evidence>
<dbReference type="PANTHER" id="PTHR42989:SF1">
    <property type="entry name" value="FORMATE HYDROGENLYASE SUBUNIT 7-RELATED"/>
    <property type="match status" value="1"/>
</dbReference>
<reference evidence="9 11" key="3">
    <citation type="submission" date="2017-04" db="EMBL/GenBank/DDBJ databases">
        <authorList>
            <person name="Varghese N."/>
            <person name="Submissions S."/>
        </authorList>
    </citation>
    <scope>NUCLEOTIDE SEQUENCE [LARGE SCALE GENOMIC DNA]</scope>
    <source>
        <strain evidence="9 11">DSM 9789</strain>
    </source>
</reference>
<accession>A0A8G2FVL6</accession>
<comment type="similarity">
    <text evidence="2">Belongs to the complex I 20 kDa subunit family.</text>
</comment>
<keyword evidence="3" id="KW-0004">4Fe-4S</keyword>
<dbReference type="PANTHER" id="PTHR42989">
    <property type="entry name" value="HYDROGENASE-4 COMPONENT I"/>
    <property type="match status" value="1"/>
</dbReference>
<dbReference type="EMBL" id="AE017261">
    <property type="protein sequence ID" value="AAT43410.1"/>
    <property type="molecule type" value="Genomic_DNA"/>
</dbReference>
<keyword evidence="5" id="KW-0408">Iron</keyword>
<evidence type="ECO:0000256" key="4">
    <source>
        <dbReference type="ARBA" id="ARBA00022723"/>
    </source>
</evidence>
<dbReference type="STRING" id="263820.PTO0825"/>
<gene>
    <name evidence="8" type="ordered locus">PTO0825</name>
    <name evidence="9" type="ORF">SAMN02745355_0151</name>
</gene>
<organism evidence="8 10">
    <name type="scientific">Picrophilus torridus (strain ATCC 700027 / DSM 9790 / JCM 10055 / NBRC 100828 / KAW 2/3)</name>
    <dbReference type="NCBI Taxonomy" id="1122961"/>
    <lineage>
        <taxon>Archaea</taxon>
        <taxon>Methanobacteriati</taxon>
        <taxon>Thermoplasmatota</taxon>
        <taxon>Thermoplasmata</taxon>
        <taxon>Thermoplasmatales</taxon>
        <taxon>Picrophilaceae</taxon>
        <taxon>Picrophilus</taxon>
    </lineage>
</organism>
<dbReference type="GO" id="GO:0051539">
    <property type="term" value="F:4 iron, 4 sulfur cluster binding"/>
    <property type="evidence" value="ECO:0007669"/>
    <property type="project" value="UniProtKB-KW"/>
</dbReference>
<keyword evidence="11" id="KW-1185">Reference proteome</keyword>
<dbReference type="Proteomes" id="UP000000438">
    <property type="component" value="Chromosome"/>
</dbReference>
<dbReference type="OrthoDB" id="5740at2157"/>
<reference evidence="8 10" key="1">
    <citation type="journal article" date="2004" name="Proc. Natl. Acad. Sci. U.S.A.">
        <title>Genome sequence of Picrophilus torridus and its implications for life around pH 0.</title>
        <authorList>
            <person name="Futterer O."/>
            <person name="Angelov A."/>
            <person name="Liesegang H."/>
            <person name="Gottschalk G."/>
            <person name="Schleper C."/>
            <person name="Schepers B."/>
            <person name="Dock C."/>
            <person name="Antranikian G."/>
            <person name="Liebl W."/>
        </authorList>
    </citation>
    <scope>NUCLEOTIDE SEQUENCE [LARGE SCALE GENOMIC DNA]</scope>
    <source>
        <strain evidence="10">ATCC 700027 / DSM 9790 / JCM 10055 / NBRC 100828</strain>
        <strain evidence="8">DSM 9790</strain>
    </source>
</reference>
<dbReference type="eggNOG" id="arCOG01553">
    <property type="taxonomic scope" value="Archaea"/>
</dbReference>
<dbReference type="InterPro" id="IPR006137">
    <property type="entry name" value="NADH_UbQ_OxRdtase-like_20kDa"/>
</dbReference>
<protein>
    <submittedName>
        <fullName evidence="8">Formate hydrogenlyase subunit 7</fullName>
    </submittedName>
    <submittedName>
        <fullName evidence="9">Ni,Fe-hydrogenase III small subunit</fullName>
    </submittedName>
</protein>
<dbReference type="EMBL" id="FWYE01000001">
    <property type="protein sequence ID" value="SMD30279.1"/>
    <property type="molecule type" value="Genomic_DNA"/>
</dbReference>
<reference evidence="8" key="2">
    <citation type="submission" date="2004-02" db="EMBL/GenBank/DDBJ databases">
        <authorList>
            <person name="Fuetterer O."/>
            <person name="Angelov A."/>
            <person name="Liesegang H."/>
            <person name="Gottschalk G."/>
            <person name="Schleper C."/>
            <person name="Schepers B."/>
            <person name="Dock C."/>
            <person name="Antranikian G."/>
            <person name="Liebl W."/>
        </authorList>
    </citation>
    <scope>NUCLEOTIDE SEQUENCE</scope>
    <source>
        <strain evidence="8">DSM 9790</strain>
    </source>
</reference>
<dbReference type="Gene3D" id="3.40.50.12280">
    <property type="match status" value="1"/>
</dbReference>
<proteinExistence type="inferred from homology"/>
<dbReference type="GO" id="GO:0046872">
    <property type="term" value="F:metal ion binding"/>
    <property type="evidence" value="ECO:0007669"/>
    <property type="project" value="UniProtKB-KW"/>
</dbReference>
<evidence type="ECO:0000259" key="7">
    <source>
        <dbReference type="Pfam" id="PF01058"/>
    </source>
</evidence>
<keyword evidence="4" id="KW-0479">Metal-binding</keyword>
<dbReference type="RefSeq" id="WP_011177626.1">
    <property type="nucleotide sequence ID" value="NC_005877.1"/>
</dbReference>
<evidence type="ECO:0000313" key="11">
    <source>
        <dbReference type="Proteomes" id="UP000192315"/>
    </source>
</evidence>
<evidence type="ECO:0000256" key="5">
    <source>
        <dbReference type="ARBA" id="ARBA00023004"/>
    </source>
</evidence>
<dbReference type="GeneID" id="2844388"/>
<feature type="domain" description="NADH:ubiquinone oxidoreductase-like 20kDa subunit" evidence="7">
    <location>
        <begin position="97"/>
        <end position="199"/>
    </location>
</feature>
<dbReference type="Pfam" id="PF01058">
    <property type="entry name" value="Oxidored_q6"/>
    <property type="match status" value="1"/>
</dbReference>
<dbReference type="Proteomes" id="UP000192315">
    <property type="component" value="Unassembled WGS sequence"/>
</dbReference>
<dbReference type="AlphaFoldDB" id="Q6L0U2"/>
<dbReference type="InterPro" id="IPR052375">
    <property type="entry name" value="Complex_I_20kDa-like"/>
</dbReference>
<keyword evidence="6" id="KW-0411">Iron-sulfur</keyword>
<accession>Q6L0U2</accession>
<evidence type="ECO:0000256" key="3">
    <source>
        <dbReference type="ARBA" id="ARBA00022485"/>
    </source>
</evidence>